<feature type="transmembrane region" description="Helical" evidence="6">
    <location>
        <begin position="279"/>
        <end position="297"/>
    </location>
</feature>
<dbReference type="PANTHER" id="PTHR30619">
    <property type="entry name" value="DNA INTERNALIZATION/COMPETENCE PROTEIN COMEC/REC2"/>
    <property type="match status" value="1"/>
</dbReference>
<comment type="subcellular location">
    <subcellularLocation>
        <location evidence="1">Cell membrane</location>
        <topology evidence="1">Multi-pass membrane protein</topology>
    </subcellularLocation>
</comment>
<feature type="transmembrane region" description="Helical" evidence="6">
    <location>
        <begin position="5"/>
        <end position="21"/>
    </location>
</feature>
<evidence type="ECO:0000256" key="5">
    <source>
        <dbReference type="ARBA" id="ARBA00023136"/>
    </source>
</evidence>
<keyword evidence="3 6" id="KW-0812">Transmembrane</keyword>
<evidence type="ECO:0000256" key="6">
    <source>
        <dbReference type="SAM" id="Phobius"/>
    </source>
</evidence>
<evidence type="ECO:0000256" key="3">
    <source>
        <dbReference type="ARBA" id="ARBA00022692"/>
    </source>
</evidence>
<dbReference type="InterPro" id="IPR004477">
    <property type="entry name" value="ComEC_N"/>
</dbReference>
<dbReference type="NCBIfam" id="TIGR00360">
    <property type="entry name" value="ComEC_N-term"/>
    <property type="match status" value="1"/>
</dbReference>
<keyword evidence="2" id="KW-1003">Cell membrane</keyword>
<sequence>MSDKLFYEVFISFILGLGIYTLNANYFLVGIFLFLICAGYFYFTYKGQARSSFLQILICLILFGVGMTWAKLRTPVMPIFQADLVSVQGKIISIPDDDLGKTSYVLKTKNYNVLLTEATYEKRQMGELVNVEFEVLALESQAKNSNNKNYIEYLLAKNITAKGKVTSFESLKQPGKFLNAINNIREYINQSFNNFMSYPESGLASGLILGNKSWMNSSLYNDFIKSGTIHIVALSGYNISVLVKIIRDGLIYILPVVLIEYILIIFIALFLLMTGFSVTGLRAGLMAIIIIVTRNYGFLAQKDRLLIIAGTLLLIWRPYSLWYDLSFQLSIIATFSVLFLAPVIDQRLARKKLLANNFLRDLFATTFAATIFTMPIIMYSMQQVSLVSIFANLIIGPIVPIVTGFNLALIFTSFITPLAYIVGGLASILHSFILFVTHFFAGLPFAQVQIGLPVILLIIIYALFTYWVVREYKKLES</sequence>
<evidence type="ECO:0000256" key="4">
    <source>
        <dbReference type="ARBA" id="ARBA00022989"/>
    </source>
</evidence>
<keyword evidence="4 6" id="KW-1133">Transmembrane helix</keyword>
<feature type="transmembrane region" description="Helical" evidence="6">
    <location>
        <begin position="362"/>
        <end position="381"/>
    </location>
</feature>
<evidence type="ECO:0000256" key="1">
    <source>
        <dbReference type="ARBA" id="ARBA00004651"/>
    </source>
</evidence>
<keyword evidence="5 6" id="KW-0472">Membrane</keyword>
<dbReference type="GO" id="GO:0005886">
    <property type="term" value="C:plasma membrane"/>
    <property type="evidence" value="ECO:0007669"/>
    <property type="project" value="UniProtKB-SubCell"/>
</dbReference>
<comment type="caution">
    <text evidence="9">The sequence shown here is derived from an EMBL/GenBank/DDBJ whole genome shotgun (WGS) entry which is preliminary data.</text>
</comment>
<accession>A0A1F6VRM3</accession>
<feature type="transmembrane region" description="Helical" evidence="6">
    <location>
        <begin position="52"/>
        <end position="70"/>
    </location>
</feature>
<evidence type="ECO:0000259" key="8">
    <source>
        <dbReference type="Pfam" id="PF13567"/>
    </source>
</evidence>
<dbReference type="PANTHER" id="PTHR30619:SF1">
    <property type="entry name" value="RECOMBINATION PROTEIN 2"/>
    <property type="match status" value="1"/>
</dbReference>
<dbReference type="InterPro" id="IPR052159">
    <property type="entry name" value="Competence_DNA_uptake"/>
</dbReference>
<dbReference type="InterPro" id="IPR025405">
    <property type="entry name" value="DUF4131"/>
</dbReference>
<proteinExistence type="predicted"/>
<evidence type="ECO:0000259" key="7">
    <source>
        <dbReference type="Pfam" id="PF03772"/>
    </source>
</evidence>
<evidence type="ECO:0000313" key="10">
    <source>
        <dbReference type="Proteomes" id="UP000179686"/>
    </source>
</evidence>
<feature type="transmembrane region" description="Helical" evidence="6">
    <location>
        <begin position="325"/>
        <end position="341"/>
    </location>
</feature>
<feature type="transmembrane region" description="Helical" evidence="6">
    <location>
        <begin position="250"/>
        <end position="273"/>
    </location>
</feature>
<evidence type="ECO:0000256" key="2">
    <source>
        <dbReference type="ARBA" id="ARBA00022475"/>
    </source>
</evidence>
<dbReference type="Pfam" id="PF13567">
    <property type="entry name" value="DUF4131"/>
    <property type="match status" value="1"/>
</dbReference>
<feature type="domain" description="DUF4131" evidence="8">
    <location>
        <begin position="21"/>
        <end position="167"/>
    </location>
</feature>
<dbReference type="Pfam" id="PF03772">
    <property type="entry name" value="Competence"/>
    <property type="match status" value="1"/>
</dbReference>
<dbReference type="Proteomes" id="UP000179686">
    <property type="component" value="Unassembled WGS sequence"/>
</dbReference>
<name>A0A1F6VRM3_9BACT</name>
<feature type="domain" description="ComEC/Rec2-related protein" evidence="7">
    <location>
        <begin position="207"/>
        <end position="468"/>
    </location>
</feature>
<evidence type="ECO:0008006" key="11">
    <source>
        <dbReference type="Google" id="ProtNLM"/>
    </source>
</evidence>
<dbReference type="STRING" id="1801752.A3J61_02180"/>
<dbReference type="AlphaFoldDB" id="A0A1F6VRM3"/>
<feature type="transmembrane region" description="Helical" evidence="6">
    <location>
        <begin position="223"/>
        <end position="243"/>
    </location>
</feature>
<feature type="transmembrane region" description="Helical" evidence="6">
    <location>
        <begin position="387"/>
        <end position="411"/>
    </location>
</feature>
<feature type="transmembrane region" description="Helical" evidence="6">
    <location>
        <begin position="304"/>
        <end position="319"/>
    </location>
</feature>
<evidence type="ECO:0000313" key="9">
    <source>
        <dbReference type="EMBL" id="OGI72293.1"/>
    </source>
</evidence>
<organism evidence="9 10">
    <name type="scientific">Candidatus Nomurabacteria bacterium RIFCSPHIGHO2_02_FULL_38_15</name>
    <dbReference type="NCBI Taxonomy" id="1801752"/>
    <lineage>
        <taxon>Bacteria</taxon>
        <taxon>Candidatus Nomuraibacteriota</taxon>
    </lineage>
</organism>
<feature type="transmembrane region" description="Helical" evidence="6">
    <location>
        <begin position="446"/>
        <end position="469"/>
    </location>
</feature>
<reference evidence="9 10" key="1">
    <citation type="journal article" date="2016" name="Nat. Commun.">
        <title>Thousands of microbial genomes shed light on interconnected biogeochemical processes in an aquifer system.</title>
        <authorList>
            <person name="Anantharaman K."/>
            <person name="Brown C.T."/>
            <person name="Hug L.A."/>
            <person name="Sharon I."/>
            <person name="Castelle C.J."/>
            <person name="Probst A.J."/>
            <person name="Thomas B.C."/>
            <person name="Singh A."/>
            <person name="Wilkins M.J."/>
            <person name="Karaoz U."/>
            <person name="Brodie E.L."/>
            <person name="Williams K.H."/>
            <person name="Hubbard S.S."/>
            <person name="Banfield J.F."/>
        </authorList>
    </citation>
    <scope>NUCLEOTIDE SEQUENCE [LARGE SCALE GENOMIC DNA]</scope>
</reference>
<feature type="transmembrane region" description="Helical" evidence="6">
    <location>
        <begin position="418"/>
        <end position="440"/>
    </location>
</feature>
<gene>
    <name evidence="9" type="ORF">A3J61_02180</name>
</gene>
<feature type="transmembrane region" description="Helical" evidence="6">
    <location>
        <begin position="27"/>
        <end position="45"/>
    </location>
</feature>
<dbReference type="EMBL" id="MFUC01000008">
    <property type="protein sequence ID" value="OGI72293.1"/>
    <property type="molecule type" value="Genomic_DNA"/>
</dbReference>
<protein>
    <recommendedName>
        <fullName evidence="11">ComEC/Rec2-related protein domain-containing protein</fullName>
    </recommendedName>
</protein>